<evidence type="ECO:0000313" key="2">
    <source>
        <dbReference type="EMBL" id="QBR83884.1"/>
    </source>
</evidence>
<reference evidence="2 3" key="1">
    <citation type="submission" date="2019-03" db="EMBL/GenBank/DDBJ databases">
        <title>Diverse conjugative elements silence natural transformation in Legionella species.</title>
        <authorList>
            <person name="Durieux I."/>
            <person name="Ginevra C."/>
            <person name="Attaiech L."/>
            <person name="Picq K."/>
            <person name="Juan P.A."/>
            <person name="Jarraud S."/>
            <person name="Charpentier X."/>
        </authorList>
    </citation>
    <scope>NUCLEOTIDE SEQUENCE [LARGE SCALE GENOMIC DNA]</scope>
    <source>
        <strain evidence="2 3">HL-0427-4011</strain>
    </source>
</reference>
<accession>A0AAX1EFM6</accession>
<dbReference type="RefSeq" id="WP_135060195.1">
    <property type="nucleotide sequence ID" value="NZ_CP038254.1"/>
</dbReference>
<protein>
    <submittedName>
        <fullName evidence="2">Uncharacterized protein</fullName>
    </submittedName>
</protein>
<evidence type="ECO:0000256" key="1">
    <source>
        <dbReference type="SAM" id="SignalP"/>
    </source>
</evidence>
<keyword evidence="1" id="KW-0732">Signal</keyword>
<sequence>MLNKIGCSFLLCAILFSVNAYAETLILVEGVTVEYDFPPNVPQTLTNSLFWTVKATCKIDTPDVIDELFALGLKKKGTVNGIKLSENQTLALSVHSGDKLKISADSGASVQITNRGKSRLKATCKT</sequence>
<organism evidence="2 3">
    <name type="scientific">Legionella israelensis</name>
    <dbReference type="NCBI Taxonomy" id="454"/>
    <lineage>
        <taxon>Bacteria</taxon>
        <taxon>Pseudomonadati</taxon>
        <taxon>Pseudomonadota</taxon>
        <taxon>Gammaproteobacteria</taxon>
        <taxon>Legionellales</taxon>
        <taxon>Legionellaceae</taxon>
        <taxon>Legionella</taxon>
    </lineage>
</organism>
<name>A0AAX1EFM6_9GAMM</name>
<evidence type="ECO:0000313" key="3">
    <source>
        <dbReference type="Proteomes" id="UP000295517"/>
    </source>
</evidence>
<feature type="chain" id="PRO_5043410144" evidence="1">
    <location>
        <begin position="23"/>
        <end position="126"/>
    </location>
</feature>
<gene>
    <name evidence="2" type="ORF">E3983_05695</name>
</gene>
<dbReference type="AlphaFoldDB" id="A0AAX1EFM6"/>
<proteinExistence type="predicted"/>
<feature type="signal peptide" evidence="1">
    <location>
        <begin position="1"/>
        <end position="22"/>
    </location>
</feature>
<dbReference type="EMBL" id="CP038254">
    <property type="protein sequence ID" value="QBR83884.1"/>
    <property type="molecule type" value="Genomic_DNA"/>
</dbReference>
<dbReference type="Proteomes" id="UP000295517">
    <property type="component" value="Chromosome"/>
</dbReference>